<keyword evidence="3" id="KW-1185">Reference proteome</keyword>
<dbReference type="EMBL" id="MLAK01000764">
    <property type="protein sequence ID" value="OHT05246.1"/>
    <property type="molecule type" value="Genomic_DNA"/>
</dbReference>
<dbReference type="VEuPathDB" id="TrichDB:TRFO_27050"/>
<dbReference type="Proteomes" id="UP000179807">
    <property type="component" value="Unassembled WGS sequence"/>
</dbReference>
<evidence type="ECO:0000256" key="1">
    <source>
        <dbReference type="SAM" id="Phobius"/>
    </source>
</evidence>
<dbReference type="AlphaFoldDB" id="A0A1J4K6C8"/>
<reference evidence="2" key="1">
    <citation type="submission" date="2016-10" db="EMBL/GenBank/DDBJ databases">
        <authorList>
            <person name="Benchimol M."/>
            <person name="Almeida L.G."/>
            <person name="Vasconcelos A.T."/>
            <person name="Perreira-Neves A."/>
            <person name="Rosa I.A."/>
            <person name="Tasca T."/>
            <person name="Bogo M.R."/>
            <person name="de Souza W."/>
        </authorList>
    </citation>
    <scope>NUCLEOTIDE SEQUENCE [LARGE SCALE GENOMIC DNA]</scope>
    <source>
        <strain evidence="2">K</strain>
    </source>
</reference>
<feature type="transmembrane region" description="Helical" evidence="1">
    <location>
        <begin position="232"/>
        <end position="253"/>
    </location>
</feature>
<name>A0A1J4K6C8_9EUKA</name>
<proteinExistence type="predicted"/>
<keyword evidence="1" id="KW-0472">Membrane</keyword>
<dbReference type="RefSeq" id="XP_068358382.1">
    <property type="nucleotide sequence ID" value="XM_068505308.1"/>
</dbReference>
<protein>
    <submittedName>
        <fullName evidence="2">Uncharacterized protein</fullName>
    </submittedName>
</protein>
<keyword evidence="1" id="KW-1133">Transmembrane helix</keyword>
<dbReference type="GeneID" id="94840012"/>
<evidence type="ECO:0000313" key="2">
    <source>
        <dbReference type="EMBL" id="OHT05246.1"/>
    </source>
</evidence>
<evidence type="ECO:0000313" key="3">
    <source>
        <dbReference type="Proteomes" id="UP000179807"/>
    </source>
</evidence>
<comment type="caution">
    <text evidence="2">The sequence shown here is derived from an EMBL/GenBank/DDBJ whole genome shotgun (WGS) entry which is preliminary data.</text>
</comment>
<feature type="transmembrane region" description="Helical" evidence="1">
    <location>
        <begin position="374"/>
        <end position="391"/>
    </location>
</feature>
<feature type="transmembrane region" description="Helical" evidence="1">
    <location>
        <begin position="344"/>
        <end position="362"/>
    </location>
</feature>
<gene>
    <name evidence="2" type="ORF">TRFO_27050</name>
</gene>
<accession>A0A1J4K6C8</accession>
<keyword evidence="1" id="KW-0812">Transmembrane</keyword>
<sequence length="416" mass="48863">MNWRNPFFIGLVSLFLFCATRFYTIDYRYANYKKEVKNILENLVEIKPTTSPFAVSNGFVYMQIPQFSKYFGILHDSFLNTSYENIILKREVDICSDGLLKFFSQNVWEPVEELNLSDDQSIKSRSKDVFRKDVSKITKIENIKVGEYEIDFDLFRDMQLKPITFGKNEIKSKTIKNPEIKNSKAYTYIGYGYFYYSKLFNGDVKKFMKKINKEHNDGYGNSDESFNISSNVLYFILKIIISLIFRQTFFISFGNYKYNTVNFVNLNDREMFKAMMSFCEEGDRRIRFLEGKISNSISLIAFKQGKKLSVKEINGIKFGNFVNGNIDRQKVFPENPYDFDSSDYLLLKIILPILLVIIIFIITRNNERYRKRRAIYYTIAATLIGTMRSFYWQNSMLNSKIWGPSLIIAIGIGMFI</sequence>
<organism evidence="2 3">
    <name type="scientific">Tritrichomonas foetus</name>
    <dbReference type="NCBI Taxonomy" id="1144522"/>
    <lineage>
        <taxon>Eukaryota</taxon>
        <taxon>Metamonada</taxon>
        <taxon>Parabasalia</taxon>
        <taxon>Tritrichomonadida</taxon>
        <taxon>Tritrichomonadidae</taxon>
        <taxon>Tritrichomonas</taxon>
    </lineage>
</organism>
<feature type="transmembrane region" description="Helical" evidence="1">
    <location>
        <begin position="6"/>
        <end position="24"/>
    </location>
</feature>